<dbReference type="eggNOG" id="KOG0864">
    <property type="taxonomic scope" value="Eukaryota"/>
</dbReference>
<gene>
    <name evidence="3" type="primary">20213668</name>
    <name evidence="2" type="ORF">HELRODRAFT_64615</name>
</gene>
<dbReference type="PROSITE" id="PS50196">
    <property type="entry name" value="RANBD1"/>
    <property type="match status" value="1"/>
</dbReference>
<dbReference type="OMA" id="QNICANH"/>
<reference evidence="3" key="3">
    <citation type="submission" date="2015-06" db="UniProtKB">
        <authorList>
            <consortium name="EnsemblMetazoa"/>
        </authorList>
    </citation>
    <scope>IDENTIFICATION</scope>
</reference>
<dbReference type="SUPFAM" id="SSF50729">
    <property type="entry name" value="PH domain-like"/>
    <property type="match status" value="1"/>
</dbReference>
<dbReference type="EMBL" id="AMQM01000560">
    <property type="status" value="NOT_ANNOTATED_CDS"/>
    <property type="molecule type" value="Genomic_DNA"/>
</dbReference>
<dbReference type="InParanoid" id="T1FXX0"/>
<dbReference type="InterPro" id="IPR045255">
    <property type="entry name" value="RanBP1-like"/>
</dbReference>
<feature type="domain" description="RanBD1" evidence="1">
    <location>
        <begin position="1"/>
        <end position="121"/>
    </location>
</feature>
<dbReference type="InterPro" id="IPR011993">
    <property type="entry name" value="PH-like_dom_sf"/>
</dbReference>
<dbReference type="RefSeq" id="XP_009015500.1">
    <property type="nucleotide sequence ID" value="XM_009017252.1"/>
</dbReference>
<evidence type="ECO:0000259" key="1">
    <source>
        <dbReference type="PROSITE" id="PS50196"/>
    </source>
</evidence>
<dbReference type="Pfam" id="PF00638">
    <property type="entry name" value="Ran_BP1"/>
    <property type="match status" value="1"/>
</dbReference>
<dbReference type="AlphaFoldDB" id="T1FXX0"/>
<protein>
    <recommendedName>
        <fullName evidence="1">RanBD1 domain-containing protein</fullName>
    </recommendedName>
</protein>
<dbReference type="OrthoDB" id="2357150at2759"/>
<dbReference type="HOGENOM" id="CLU_067861_2_2_1"/>
<dbReference type="CTD" id="20213668"/>
<reference evidence="2 4" key="2">
    <citation type="journal article" date="2013" name="Nature">
        <title>Insights into bilaterian evolution from three spiralian genomes.</title>
        <authorList>
            <person name="Simakov O."/>
            <person name="Marletaz F."/>
            <person name="Cho S.J."/>
            <person name="Edsinger-Gonzales E."/>
            <person name="Havlak P."/>
            <person name="Hellsten U."/>
            <person name="Kuo D.H."/>
            <person name="Larsson T."/>
            <person name="Lv J."/>
            <person name="Arendt D."/>
            <person name="Savage R."/>
            <person name="Osoegawa K."/>
            <person name="de Jong P."/>
            <person name="Grimwood J."/>
            <person name="Chapman J.A."/>
            <person name="Shapiro H."/>
            <person name="Aerts A."/>
            <person name="Otillar R.P."/>
            <person name="Terry A.Y."/>
            <person name="Boore J.L."/>
            <person name="Grigoriev I.V."/>
            <person name="Lindberg D.R."/>
            <person name="Seaver E.C."/>
            <person name="Weisblat D.A."/>
            <person name="Putnam N.H."/>
            <person name="Rokhsar D.S."/>
        </authorList>
    </citation>
    <scope>NUCLEOTIDE SEQUENCE</scope>
</reference>
<name>T1FXX0_HELRO</name>
<accession>T1FXX0</accession>
<dbReference type="GeneID" id="20213668"/>
<dbReference type="GO" id="GO:0005737">
    <property type="term" value="C:cytoplasm"/>
    <property type="evidence" value="ECO:0000318"/>
    <property type="project" value="GO_Central"/>
</dbReference>
<organism evidence="3 4">
    <name type="scientific">Helobdella robusta</name>
    <name type="common">Californian leech</name>
    <dbReference type="NCBI Taxonomy" id="6412"/>
    <lineage>
        <taxon>Eukaryota</taxon>
        <taxon>Metazoa</taxon>
        <taxon>Spiralia</taxon>
        <taxon>Lophotrochozoa</taxon>
        <taxon>Annelida</taxon>
        <taxon>Clitellata</taxon>
        <taxon>Hirudinea</taxon>
        <taxon>Rhynchobdellida</taxon>
        <taxon>Glossiphoniidae</taxon>
        <taxon>Helobdella</taxon>
    </lineage>
</organism>
<evidence type="ECO:0000313" key="2">
    <source>
        <dbReference type="EMBL" id="ESO06132.1"/>
    </source>
</evidence>
<dbReference type="PANTHER" id="PTHR23138:SF87">
    <property type="entry name" value="E3 SUMO-PROTEIN LIGASE RANBP2"/>
    <property type="match status" value="1"/>
</dbReference>
<dbReference type="KEGG" id="hro:HELRODRAFT_64615"/>
<dbReference type="EnsemblMetazoa" id="HelroT64615">
    <property type="protein sequence ID" value="HelroP64615"/>
    <property type="gene ID" value="HelroG64615"/>
</dbReference>
<evidence type="ECO:0000313" key="3">
    <source>
        <dbReference type="EnsemblMetazoa" id="HelroP64615"/>
    </source>
</evidence>
<keyword evidence="4" id="KW-1185">Reference proteome</keyword>
<dbReference type="Gene3D" id="2.30.29.30">
    <property type="entry name" value="Pleckstrin-homology domain (PH domain)/Phosphotyrosine-binding domain (PTB)"/>
    <property type="match status" value="1"/>
</dbReference>
<dbReference type="InterPro" id="IPR000156">
    <property type="entry name" value="Ran_bind_dom"/>
</dbReference>
<dbReference type="STRING" id="6412.T1FXX0"/>
<reference evidence="4" key="1">
    <citation type="submission" date="2012-12" db="EMBL/GenBank/DDBJ databases">
        <authorList>
            <person name="Hellsten U."/>
            <person name="Grimwood J."/>
            <person name="Chapman J.A."/>
            <person name="Shapiro H."/>
            <person name="Aerts A."/>
            <person name="Otillar R.P."/>
            <person name="Terry A.Y."/>
            <person name="Boore J.L."/>
            <person name="Simakov O."/>
            <person name="Marletaz F."/>
            <person name="Cho S.-J."/>
            <person name="Edsinger-Gonzales E."/>
            <person name="Havlak P."/>
            <person name="Kuo D.-H."/>
            <person name="Larsson T."/>
            <person name="Lv J."/>
            <person name="Arendt D."/>
            <person name="Savage R."/>
            <person name="Osoegawa K."/>
            <person name="de Jong P."/>
            <person name="Lindberg D.R."/>
            <person name="Seaver E.C."/>
            <person name="Weisblat D.A."/>
            <person name="Putnam N.H."/>
            <person name="Grigoriev I.V."/>
            <person name="Rokhsar D.S."/>
        </authorList>
    </citation>
    <scope>NUCLEOTIDE SEQUENCE</scope>
</reference>
<dbReference type="SMART" id="SM00160">
    <property type="entry name" value="RanBD"/>
    <property type="match status" value="1"/>
</dbReference>
<dbReference type="PANTHER" id="PTHR23138">
    <property type="entry name" value="RAN BINDING PROTEIN"/>
    <property type="match status" value="1"/>
</dbReference>
<dbReference type="Proteomes" id="UP000015101">
    <property type="component" value="Unassembled WGS sequence"/>
</dbReference>
<dbReference type="EMBL" id="KB096324">
    <property type="protein sequence ID" value="ESO06132.1"/>
    <property type="molecule type" value="Genomic_DNA"/>
</dbReference>
<proteinExistence type="predicted"/>
<evidence type="ECO:0000313" key="4">
    <source>
        <dbReference type="Proteomes" id="UP000015101"/>
    </source>
</evidence>
<sequence length="136" mass="16261">TGEEDETEVHKQRSVLYRFDDNQWKERGVGDMKILKNKTNGRVYRLLFRRDQIHKVVCNHLLTPDIKLKPMQTSEKAWCWFANDFSDGEVKMEHFAIRFKTADVAREFKEVVENCQKGLFYFIICLIEQLNSKTWL</sequence>
<dbReference type="FunFam" id="2.30.29.30:FF:000842">
    <property type="entry name" value="Uncharacterized protein"/>
    <property type="match status" value="1"/>
</dbReference>
<dbReference type="GO" id="GO:0005643">
    <property type="term" value="C:nuclear pore"/>
    <property type="evidence" value="ECO:0000318"/>
    <property type="project" value="GO_Central"/>
</dbReference>